<organism evidence="1 2">
    <name type="scientific">Paramuricea clavata</name>
    <name type="common">Red gorgonian</name>
    <name type="synonym">Violescent sea-whip</name>
    <dbReference type="NCBI Taxonomy" id="317549"/>
    <lineage>
        <taxon>Eukaryota</taxon>
        <taxon>Metazoa</taxon>
        <taxon>Cnidaria</taxon>
        <taxon>Anthozoa</taxon>
        <taxon>Octocorallia</taxon>
        <taxon>Malacalcyonacea</taxon>
        <taxon>Plexauridae</taxon>
        <taxon>Paramuricea</taxon>
    </lineage>
</organism>
<dbReference type="AlphaFoldDB" id="A0A6S7JF03"/>
<name>A0A6S7JF03_PARCT</name>
<dbReference type="Proteomes" id="UP001152795">
    <property type="component" value="Unassembled WGS sequence"/>
</dbReference>
<evidence type="ECO:0000313" key="1">
    <source>
        <dbReference type="EMBL" id="CAB4029537.1"/>
    </source>
</evidence>
<proteinExistence type="predicted"/>
<gene>
    <name evidence="1" type="ORF">PACLA_8A050525</name>
</gene>
<accession>A0A6S7JF03</accession>
<reference evidence="1" key="1">
    <citation type="submission" date="2020-04" db="EMBL/GenBank/DDBJ databases">
        <authorList>
            <person name="Alioto T."/>
            <person name="Alioto T."/>
            <person name="Gomez Garrido J."/>
        </authorList>
    </citation>
    <scope>NUCLEOTIDE SEQUENCE</scope>
    <source>
        <strain evidence="1">A484AB</strain>
    </source>
</reference>
<comment type="caution">
    <text evidence="1">The sequence shown here is derived from an EMBL/GenBank/DDBJ whole genome shotgun (WGS) entry which is preliminary data.</text>
</comment>
<evidence type="ECO:0000313" key="2">
    <source>
        <dbReference type="Proteomes" id="UP001152795"/>
    </source>
</evidence>
<sequence length="128" mass="15026">MIQDLLNKFKLWKVIRVVAWIRRFINNCRSKLRRSNSLVTHETQEAEECIVKISQNAKMLENDYEDISKRLGLTPDEEGILRCRGRVTAMVDREVKKIGEEYYQQMLQVFTLQSETLCCTTNSATPRI</sequence>
<dbReference type="OrthoDB" id="5985737at2759"/>
<keyword evidence="2" id="KW-1185">Reference proteome</keyword>
<protein>
    <submittedName>
        <fullName evidence="1">Uncharacterized protein</fullName>
    </submittedName>
</protein>
<dbReference type="EMBL" id="CACRXK020016235">
    <property type="protein sequence ID" value="CAB4029537.1"/>
    <property type="molecule type" value="Genomic_DNA"/>
</dbReference>